<sequence length="281" mass="30913">MDYNQYNVNPPSPLLWMFMTLASVSFYIIHSYDHSLFRIVTLPYLVILFFFLWFYLAYVLAEEGFAIPRTLSFIILAGVASIPHGISRLVDLLPDPTPVDPVTPTPPPTPSHRESHMENTDIIDEGQANPENGTVGASSDSHSSTGSTRDESLSSFSSHAPITTSSAASKNDFLPRERTAQVISSYLPGSTLPSIRILRSTSPIQPRSSSPSLSPPSSPLDSYIPRVTVRDSAPSSSPYLRTLQWVMKGSEESPPITSPPSSPNSPTTSRLHGQKHRRYRT</sequence>
<keyword evidence="2" id="KW-0472">Membrane</keyword>
<evidence type="ECO:0000256" key="2">
    <source>
        <dbReference type="SAM" id="Phobius"/>
    </source>
</evidence>
<evidence type="ECO:0000313" key="4">
    <source>
        <dbReference type="Proteomes" id="UP000490939"/>
    </source>
</evidence>
<proteinExistence type="predicted"/>
<feature type="transmembrane region" description="Helical" evidence="2">
    <location>
        <begin position="12"/>
        <end position="29"/>
    </location>
</feature>
<accession>A0A8H3VIK8</accession>
<feature type="compositionally biased region" description="Low complexity" evidence="1">
    <location>
        <begin position="133"/>
        <end position="147"/>
    </location>
</feature>
<evidence type="ECO:0000256" key="1">
    <source>
        <dbReference type="SAM" id="MobiDB-lite"/>
    </source>
</evidence>
<comment type="caution">
    <text evidence="3">The sequence shown here is derived from an EMBL/GenBank/DDBJ whole genome shotgun (WGS) entry which is preliminary data.</text>
</comment>
<keyword evidence="2" id="KW-0812">Transmembrane</keyword>
<keyword evidence="2" id="KW-1133">Transmembrane helix</keyword>
<name>A0A8H3VIK8_VENIN</name>
<feature type="compositionally biased region" description="Basic residues" evidence="1">
    <location>
        <begin position="272"/>
        <end position="281"/>
    </location>
</feature>
<feature type="compositionally biased region" description="Low complexity" evidence="1">
    <location>
        <begin position="202"/>
        <end position="212"/>
    </location>
</feature>
<feature type="compositionally biased region" description="Polar residues" evidence="1">
    <location>
        <begin position="153"/>
        <end position="169"/>
    </location>
</feature>
<protein>
    <submittedName>
        <fullName evidence="3">Uncharacterized protein</fullName>
    </submittedName>
</protein>
<feature type="region of interest" description="Disordered" evidence="1">
    <location>
        <begin position="202"/>
        <end position="224"/>
    </location>
</feature>
<evidence type="ECO:0000313" key="3">
    <source>
        <dbReference type="EMBL" id="KAE9988333.1"/>
    </source>
</evidence>
<feature type="region of interest" description="Disordered" evidence="1">
    <location>
        <begin position="97"/>
        <end position="173"/>
    </location>
</feature>
<keyword evidence="4" id="KW-1185">Reference proteome</keyword>
<feature type="transmembrane region" description="Helical" evidence="2">
    <location>
        <begin position="41"/>
        <end position="60"/>
    </location>
</feature>
<dbReference type="Proteomes" id="UP000490939">
    <property type="component" value="Unassembled WGS sequence"/>
</dbReference>
<dbReference type="EMBL" id="WNWR01000215">
    <property type="protein sequence ID" value="KAE9988333.1"/>
    <property type="molecule type" value="Genomic_DNA"/>
</dbReference>
<gene>
    <name evidence="3" type="ORF">EG327_003402</name>
</gene>
<feature type="compositionally biased region" description="Pro residues" evidence="1">
    <location>
        <begin position="97"/>
        <end position="110"/>
    </location>
</feature>
<feature type="region of interest" description="Disordered" evidence="1">
    <location>
        <begin position="245"/>
        <end position="281"/>
    </location>
</feature>
<organism evidence="3 4">
    <name type="scientific">Venturia inaequalis</name>
    <name type="common">Apple scab fungus</name>
    <dbReference type="NCBI Taxonomy" id="5025"/>
    <lineage>
        <taxon>Eukaryota</taxon>
        <taxon>Fungi</taxon>
        <taxon>Dikarya</taxon>
        <taxon>Ascomycota</taxon>
        <taxon>Pezizomycotina</taxon>
        <taxon>Dothideomycetes</taxon>
        <taxon>Pleosporomycetidae</taxon>
        <taxon>Venturiales</taxon>
        <taxon>Venturiaceae</taxon>
        <taxon>Venturia</taxon>
    </lineage>
</organism>
<reference evidence="3 4" key="1">
    <citation type="submission" date="2019-07" db="EMBL/GenBank/DDBJ databases">
        <title>Venturia inaequalis Genome Resource.</title>
        <authorList>
            <person name="Lichtner F.J."/>
        </authorList>
    </citation>
    <scope>NUCLEOTIDE SEQUENCE [LARGE SCALE GENOMIC DNA]</scope>
    <source>
        <strain evidence="3 4">DMI_063113</strain>
    </source>
</reference>
<dbReference type="AlphaFoldDB" id="A0A8H3VIK8"/>